<dbReference type="AlphaFoldDB" id="A0A315VCY3"/>
<accession>A0A315VCY3</accession>
<dbReference type="EMBL" id="NHOQ01001911">
    <property type="protein sequence ID" value="PWA21270.1"/>
    <property type="molecule type" value="Genomic_DNA"/>
</dbReference>
<reference evidence="1 2" key="1">
    <citation type="journal article" date="2018" name="G3 (Bethesda)">
        <title>A High-Quality Reference Genome for the Invasive Mosquitofish Gambusia affinis Using a Chicago Library.</title>
        <authorList>
            <person name="Hoffberg S.L."/>
            <person name="Troendle N.J."/>
            <person name="Glenn T.C."/>
            <person name="Mahmud O."/>
            <person name="Louha S."/>
            <person name="Chalopin D."/>
            <person name="Bennetzen J.L."/>
            <person name="Mauricio R."/>
        </authorList>
    </citation>
    <scope>NUCLEOTIDE SEQUENCE [LARGE SCALE GENOMIC DNA]</scope>
    <source>
        <strain evidence="1">NE01/NJP1002.9</strain>
        <tissue evidence="1">Muscle</tissue>
    </source>
</reference>
<keyword evidence="2" id="KW-1185">Reference proteome</keyword>
<dbReference type="Proteomes" id="UP000250572">
    <property type="component" value="Unassembled WGS sequence"/>
</dbReference>
<evidence type="ECO:0000313" key="1">
    <source>
        <dbReference type="EMBL" id="PWA21270.1"/>
    </source>
</evidence>
<gene>
    <name evidence="1" type="ORF">CCH79_00009387</name>
</gene>
<organism evidence="1 2">
    <name type="scientific">Gambusia affinis</name>
    <name type="common">Western mosquitofish</name>
    <name type="synonym">Heterandria affinis</name>
    <dbReference type="NCBI Taxonomy" id="33528"/>
    <lineage>
        <taxon>Eukaryota</taxon>
        <taxon>Metazoa</taxon>
        <taxon>Chordata</taxon>
        <taxon>Craniata</taxon>
        <taxon>Vertebrata</taxon>
        <taxon>Euteleostomi</taxon>
        <taxon>Actinopterygii</taxon>
        <taxon>Neopterygii</taxon>
        <taxon>Teleostei</taxon>
        <taxon>Neoteleostei</taxon>
        <taxon>Acanthomorphata</taxon>
        <taxon>Ovalentaria</taxon>
        <taxon>Atherinomorphae</taxon>
        <taxon>Cyprinodontiformes</taxon>
        <taxon>Poeciliidae</taxon>
        <taxon>Poeciliinae</taxon>
        <taxon>Gambusia</taxon>
    </lineage>
</organism>
<sequence length="82" mass="9095">METCFLSSLSGVFPPEPGGVFLKKLSGPTVLDFELVASALLRVLCHCRAHCLFLVPYRLWLAAVQHSWADRREGENINLGLP</sequence>
<evidence type="ECO:0000313" key="2">
    <source>
        <dbReference type="Proteomes" id="UP000250572"/>
    </source>
</evidence>
<name>A0A315VCY3_GAMAF</name>
<protein>
    <submittedName>
        <fullName evidence="1">Uncharacterized protein</fullName>
    </submittedName>
</protein>
<comment type="caution">
    <text evidence="1">The sequence shown here is derived from an EMBL/GenBank/DDBJ whole genome shotgun (WGS) entry which is preliminary data.</text>
</comment>
<proteinExistence type="predicted"/>